<dbReference type="AlphaFoldDB" id="A0A2M7FQD9"/>
<name>A0A2M7FQD9_9BACT</name>
<sequence>TSAPTSSSATAIDSGRIFSVARSKILLLLPGAFLFLLLCGSAAATESTAQAPIGPVISSVSFQVSSPFLISYVELTGLIKVRPGDRLTREGVRASIRGLYEKSIFLEVSAFTRESDGKVDL</sequence>
<reference evidence="3" key="1">
    <citation type="submission" date="2017-09" db="EMBL/GenBank/DDBJ databases">
        <title>Depth-based differentiation of microbial function through sediment-hosted aquifers and enrichment of novel symbionts in the deep terrestrial subsurface.</title>
        <authorList>
            <person name="Probst A.J."/>
            <person name="Ladd B."/>
            <person name="Jarett J.K."/>
            <person name="Geller-Mcgrath D.E."/>
            <person name="Sieber C.M.K."/>
            <person name="Emerson J.B."/>
            <person name="Anantharaman K."/>
            <person name="Thomas B.C."/>
            <person name="Malmstrom R."/>
            <person name="Stieglmeier M."/>
            <person name="Klingl A."/>
            <person name="Woyke T."/>
            <person name="Ryan C.M."/>
            <person name="Banfield J.F."/>
        </authorList>
    </citation>
    <scope>NUCLEOTIDE SEQUENCE [LARGE SCALE GENOMIC DNA]</scope>
</reference>
<evidence type="ECO:0000313" key="3">
    <source>
        <dbReference type="Proteomes" id="UP000230556"/>
    </source>
</evidence>
<evidence type="ECO:0008006" key="4">
    <source>
        <dbReference type="Google" id="ProtNLM"/>
    </source>
</evidence>
<feature type="transmembrane region" description="Helical" evidence="1">
    <location>
        <begin position="25"/>
        <end position="44"/>
    </location>
</feature>
<keyword evidence="1" id="KW-1133">Transmembrane helix</keyword>
<gene>
    <name evidence="2" type="ORF">COW38_01210</name>
</gene>
<keyword evidence="1" id="KW-0812">Transmembrane</keyword>
<protein>
    <recommendedName>
        <fullName evidence="4">POTRA domain-containing protein</fullName>
    </recommendedName>
</protein>
<feature type="non-terminal residue" evidence="2">
    <location>
        <position position="1"/>
    </location>
</feature>
<dbReference type="Gene3D" id="3.10.20.310">
    <property type="entry name" value="membrane protein fhac"/>
    <property type="match status" value="1"/>
</dbReference>
<comment type="caution">
    <text evidence="2">The sequence shown here is derived from an EMBL/GenBank/DDBJ whole genome shotgun (WGS) entry which is preliminary data.</text>
</comment>
<feature type="non-terminal residue" evidence="2">
    <location>
        <position position="121"/>
    </location>
</feature>
<dbReference type="EMBL" id="PFFO01000060">
    <property type="protein sequence ID" value="PIW08176.1"/>
    <property type="molecule type" value="Genomic_DNA"/>
</dbReference>
<organism evidence="2 3">
    <name type="scientific">Candidatus Collierbacteria bacterium CG17_big_fil_post_rev_8_21_14_2_50_45_7</name>
    <dbReference type="NCBI Taxonomy" id="1974536"/>
    <lineage>
        <taxon>Bacteria</taxon>
        <taxon>Candidatus Collieribacteriota</taxon>
    </lineage>
</organism>
<evidence type="ECO:0000313" key="2">
    <source>
        <dbReference type="EMBL" id="PIW08176.1"/>
    </source>
</evidence>
<keyword evidence="1" id="KW-0472">Membrane</keyword>
<proteinExistence type="predicted"/>
<evidence type="ECO:0000256" key="1">
    <source>
        <dbReference type="SAM" id="Phobius"/>
    </source>
</evidence>
<accession>A0A2M7FQD9</accession>
<dbReference type="Proteomes" id="UP000230556">
    <property type="component" value="Unassembled WGS sequence"/>
</dbReference>